<dbReference type="Proteomes" id="UP000050320">
    <property type="component" value="Unassembled WGS sequence"/>
</dbReference>
<sequence>MHIIKIYNPDIFHINYQTGGENIIIPFLKILHIPIIITYHPDHVVTLGKIIDELQLLSTFRSVDSIMV</sequence>
<evidence type="ECO:0000313" key="1">
    <source>
        <dbReference type="EMBL" id="KPV46357.1"/>
    </source>
</evidence>
<dbReference type="PATRIC" id="fig|507754.4.peg.1241"/>
<dbReference type="EMBL" id="LJCQ01000258">
    <property type="protein sequence ID" value="KPV46357.1"/>
    <property type="molecule type" value="Genomic_DNA"/>
</dbReference>
<comment type="caution">
    <text evidence="1">The sequence shown here is derived from an EMBL/GenBank/DDBJ whole genome shotgun (WGS) entry which is preliminary data.</text>
</comment>
<evidence type="ECO:0000313" key="2">
    <source>
        <dbReference type="EMBL" id="KQB35974.1"/>
    </source>
</evidence>
<name>A0A0N8PQ77_9ARCH</name>
<keyword evidence="3" id="KW-1185">Reference proteome</keyword>
<evidence type="ECO:0008006" key="5">
    <source>
        <dbReference type="Google" id="ProtNLM"/>
    </source>
</evidence>
<proteinExistence type="predicted"/>
<dbReference type="AlphaFoldDB" id="A0A0N8PQ77"/>
<gene>
    <name evidence="2" type="ORF">AOG54_08215</name>
    <name evidence="1" type="ORF">SE19_05885</name>
</gene>
<evidence type="ECO:0000313" key="4">
    <source>
        <dbReference type="Proteomes" id="UP000050515"/>
    </source>
</evidence>
<protein>
    <recommendedName>
        <fullName evidence="5">Glycosyltransferase subfamily 4-like N-terminal domain-containing protein</fullName>
    </recommendedName>
</protein>
<dbReference type="EMBL" id="LKBG01000059">
    <property type="protein sequence ID" value="KQB35974.1"/>
    <property type="molecule type" value="Genomic_DNA"/>
</dbReference>
<reference evidence="2 3" key="2">
    <citation type="submission" date="2015-09" db="EMBL/GenBank/DDBJ databases">
        <title>Heavy metals and arsenic resistance mechanisms in polyextremophilic archaea of the family Ferroplasmaceae.</title>
        <authorList>
            <person name="Bulaev A.G."/>
            <person name="Kanygina A.V."/>
        </authorList>
    </citation>
    <scope>NUCLEOTIDE SEQUENCE [LARGE SCALE GENOMIC DNA]</scope>
    <source>
        <strain evidence="2 3">VT</strain>
    </source>
</reference>
<evidence type="ECO:0000313" key="3">
    <source>
        <dbReference type="Proteomes" id="UP000050320"/>
    </source>
</evidence>
<accession>A0A0N8PQ77</accession>
<reference evidence="1 4" key="1">
    <citation type="submission" date="2015-09" db="EMBL/GenBank/DDBJ databases">
        <title>Draft genome sequence of Acidiplasma aeolicum DSM 18409.</title>
        <authorList>
            <person name="Hemp J."/>
        </authorList>
    </citation>
    <scope>NUCLEOTIDE SEQUENCE [LARGE SCALE GENOMIC DNA]</scope>
    <source>
        <strain evidence="1 4">V</strain>
    </source>
</reference>
<dbReference type="Proteomes" id="UP000050515">
    <property type="component" value="Unassembled WGS sequence"/>
</dbReference>
<organism evidence="1 4">
    <name type="scientific">Acidiplasma aeolicum</name>
    <dbReference type="NCBI Taxonomy" id="507754"/>
    <lineage>
        <taxon>Archaea</taxon>
        <taxon>Methanobacteriati</taxon>
        <taxon>Thermoplasmatota</taxon>
        <taxon>Thermoplasmata</taxon>
        <taxon>Thermoplasmatales</taxon>
        <taxon>Ferroplasmaceae</taxon>
        <taxon>Acidiplasma</taxon>
    </lineage>
</organism>